<keyword evidence="2" id="KW-0732">Signal</keyword>
<feature type="compositionally biased region" description="Low complexity" evidence="1">
    <location>
        <begin position="39"/>
        <end position="48"/>
    </location>
</feature>
<evidence type="ECO:0000313" key="3">
    <source>
        <dbReference type="EMBL" id="KAJ3835012.1"/>
    </source>
</evidence>
<feature type="chain" id="PRO_5041375031" evidence="2">
    <location>
        <begin position="21"/>
        <end position="323"/>
    </location>
</feature>
<evidence type="ECO:0000256" key="1">
    <source>
        <dbReference type="SAM" id="MobiDB-lite"/>
    </source>
</evidence>
<dbReference type="Proteomes" id="UP001163846">
    <property type="component" value="Unassembled WGS sequence"/>
</dbReference>
<proteinExistence type="predicted"/>
<feature type="signal peptide" evidence="2">
    <location>
        <begin position="1"/>
        <end position="20"/>
    </location>
</feature>
<organism evidence="3 4">
    <name type="scientific">Lentinula raphanica</name>
    <dbReference type="NCBI Taxonomy" id="153919"/>
    <lineage>
        <taxon>Eukaryota</taxon>
        <taxon>Fungi</taxon>
        <taxon>Dikarya</taxon>
        <taxon>Basidiomycota</taxon>
        <taxon>Agaricomycotina</taxon>
        <taxon>Agaricomycetes</taxon>
        <taxon>Agaricomycetidae</taxon>
        <taxon>Agaricales</taxon>
        <taxon>Marasmiineae</taxon>
        <taxon>Omphalotaceae</taxon>
        <taxon>Lentinula</taxon>
    </lineage>
</organism>
<dbReference type="EMBL" id="MU806458">
    <property type="protein sequence ID" value="KAJ3835012.1"/>
    <property type="molecule type" value="Genomic_DNA"/>
</dbReference>
<evidence type="ECO:0000313" key="4">
    <source>
        <dbReference type="Proteomes" id="UP001163846"/>
    </source>
</evidence>
<feature type="region of interest" description="Disordered" evidence="1">
    <location>
        <begin position="95"/>
        <end position="149"/>
    </location>
</feature>
<comment type="caution">
    <text evidence="3">The sequence shown here is derived from an EMBL/GenBank/DDBJ whole genome shotgun (WGS) entry which is preliminary data.</text>
</comment>
<sequence>MRRILSTFLLFLCFVTITRAASIPPKGWYDTVLGGTADSGSSSQSKNSHNAALAGPAQGGSSYQSGTSWLDTVLAGPSSQPSEARVLGTVEQAHTTHRTEVPVNSADLAGSSSNQSKAKAPATEAYTYADTPAEDSVTPADAGAEASRTEGETYDLIFDVRFPNYHISKYVELHIGPHLISVVPTPSGRRDNYKNPHERLEKIQEFNVLGRGKKLIGSIAFHKGNSAEVIETTKNNIRNKAFDQGWEGVQYCNEFLEDLAKNAVKEGVTMSTDAMPNWREAKKNYVQEFQKYKDERATRDTQLAEERRQGFEGSRRRGRPPKQ</sequence>
<evidence type="ECO:0000256" key="2">
    <source>
        <dbReference type="SAM" id="SignalP"/>
    </source>
</evidence>
<keyword evidence="4" id="KW-1185">Reference proteome</keyword>
<feature type="compositionally biased region" description="Basic and acidic residues" evidence="1">
    <location>
        <begin position="292"/>
        <end position="315"/>
    </location>
</feature>
<reference evidence="3" key="1">
    <citation type="submission" date="2022-08" db="EMBL/GenBank/DDBJ databases">
        <authorList>
            <consortium name="DOE Joint Genome Institute"/>
            <person name="Min B."/>
            <person name="Riley R."/>
            <person name="Sierra-Patev S."/>
            <person name="Naranjo-Ortiz M."/>
            <person name="Looney B."/>
            <person name="Konkel Z."/>
            <person name="Slot J.C."/>
            <person name="Sakamoto Y."/>
            <person name="Steenwyk J.L."/>
            <person name="Rokas A."/>
            <person name="Carro J."/>
            <person name="Camarero S."/>
            <person name="Ferreira P."/>
            <person name="Molpeceres G."/>
            <person name="Ruiz-Duenas F.J."/>
            <person name="Serrano A."/>
            <person name="Henrissat B."/>
            <person name="Drula E."/>
            <person name="Hughes K.W."/>
            <person name="Mata J.L."/>
            <person name="Ishikawa N.K."/>
            <person name="Vargas-Isla R."/>
            <person name="Ushijima S."/>
            <person name="Smith C.A."/>
            <person name="Ahrendt S."/>
            <person name="Andreopoulos W."/>
            <person name="He G."/>
            <person name="Labutti K."/>
            <person name="Lipzen A."/>
            <person name="Ng V."/>
            <person name="Sandor L."/>
            <person name="Barry K."/>
            <person name="Martinez A.T."/>
            <person name="Xiao Y."/>
            <person name="Gibbons J.G."/>
            <person name="Terashima K."/>
            <person name="Hibbett D.S."/>
            <person name="Grigoriev I.V."/>
        </authorList>
    </citation>
    <scope>NUCLEOTIDE SEQUENCE</scope>
    <source>
        <strain evidence="3">TFB9207</strain>
    </source>
</reference>
<accession>A0AA38P2B5</accession>
<name>A0AA38P2B5_9AGAR</name>
<feature type="region of interest" description="Disordered" evidence="1">
    <location>
        <begin position="37"/>
        <end position="64"/>
    </location>
</feature>
<dbReference type="AlphaFoldDB" id="A0AA38P2B5"/>
<protein>
    <submittedName>
        <fullName evidence="3">Uncharacterized protein</fullName>
    </submittedName>
</protein>
<feature type="region of interest" description="Disordered" evidence="1">
    <location>
        <begin position="292"/>
        <end position="323"/>
    </location>
</feature>
<gene>
    <name evidence="3" type="ORF">F5878DRAFT_332071</name>
</gene>